<dbReference type="InterPro" id="IPR025110">
    <property type="entry name" value="AMP-bd_C"/>
</dbReference>
<feature type="domain" description="AMP-dependent synthetase/ligase" evidence="5">
    <location>
        <begin position="102"/>
        <end position="437"/>
    </location>
</feature>
<dbReference type="RefSeq" id="WP_372505231.1">
    <property type="nucleotide sequence ID" value="NZ_BAAAMO010000002.1"/>
</dbReference>
<dbReference type="NCBIfam" id="NF002937">
    <property type="entry name" value="PRK03584.1"/>
    <property type="match status" value="1"/>
</dbReference>
<reference evidence="9" key="1">
    <citation type="journal article" date="2019" name="Int. J. Syst. Evol. Microbiol.">
        <title>The Global Catalogue of Microorganisms (GCM) 10K type strain sequencing project: providing services to taxonomists for standard genome sequencing and annotation.</title>
        <authorList>
            <consortium name="The Broad Institute Genomics Platform"/>
            <consortium name="The Broad Institute Genome Sequencing Center for Infectious Disease"/>
            <person name="Wu L."/>
            <person name="Ma J."/>
        </authorList>
    </citation>
    <scope>NUCLEOTIDE SEQUENCE [LARGE SCALE GENOMIC DNA]</scope>
    <source>
        <strain evidence="9">CCUG 50873</strain>
    </source>
</reference>
<evidence type="ECO:0000256" key="3">
    <source>
        <dbReference type="ARBA" id="ARBA00022741"/>
    </source>
</evidence>
<dbReference type="InterPro" id="IPR045851">
    <property type="entry name" value="AMP-bd_C_sf"/>
</dbReference>
<dbReference type="GO" id="GO:0030729">
    <property type="term" value="F:acetoacetate-CoA ligase activity"/>
    <property type="evidence" value="ECO:0007669"/>
    <property type="project" value="UniProtKB-EC"/>
</dbReference>
<dbReference type="PROSITE" id="PS00455">
    <property type="entry name" value="AMP_BINDING"/>
    <property type="match status" value="1"/>
</dbReference>
<dbReference type="EC" id="6.2.1.16" evidence="8"/>
<evidence type="ECO:0000259" key="5">
    <source>
        <dbReference type="Pfam" id="PF00501"/>
    </source>
</evidence>
<dbReference type="Pfam" id="PF00501">
    <property type="entry name" value="AMP-binding"/>
    <property type="match status" value="1"/>
</dbReference>
<dbReference type="InterPro" id="IPR032387">
    <property type="entry name" value="ACAS_N"/>
</dbReference>
<dbReference type="InterPro" id="IPR020845">
    <property type="entry name" value="AMP-binding_CS"/>
</dbReference>
<accession>A0ABW3G932</accession>
<keyword evidence="9" id="KW-1185">Reference proteome</keyword>
<evidence type="ECO:0000313" key="8">
    <source>
        <dbReference type="EMBL" id="MFD0926603.1"/>
    </source>
</evidence>
<dbReference type="NCBIfam" id="TIGR01217">
    <property type="entry name" value="ac_ac_CoA_syn"/>
    <property type="match status" value="1"/>
</dbReference>
<feature type="domain" description="Acetyl-coenzyme A synthetase N-terminal" evidence="7">
    <location>
        <begin position="35"/>
        <end position="96"/>
    </location>
</feature>
<keyword evidence="4" id="KW-0067">ATP-binding</keyword>
<dbReference type="InterPro" id="IPR000873">
    <property type="entry name" value="AMP-dep_synth/lig_dom"/>
</dbReference>
<dbReference type="EMBL" id="JBHTIL010000001">
    <property type="protein sequence ID" value="MFD0926603.1"/>
    <property type="molecule type" value="Genomic_DNA"/>
</dbReference>
<dbReference type="Proteomes" id="UP001597068">
    <property type="component" value="Unassembled WGS sequence"/>
</dbReference>
<organism evidence="8 9">
    <name type="scientific">Williamsia deligens</name>
    <dbReference type="NCBI Taxonomy" id="321325"/>
    <lineage>
        <taxon>Bacteria</taxon>
        <taxon>Bacillati</taxon>
        <taxon>Actinomycetota</taxon>
        <taxon>Actinomycetes</taxon>
        <taxon>Mycobacteriales</taxon>
        <taxon>Nocardiaceae</taxon>
        <taxon>Williamsia</taxon>
    </lineage>
</organism>
<evidence type="ECO:0000259" key="6">
    <source>
        <dbReference type="Pfam" id="PF13193"/>
    </source>
</evidence>
<evidence type="ECO:0000256" key="2">
    <source>
        <dbReference type="ARBA" id="ARBA00022598"/>
    </source>
</evidence>
<dbReference type="InterPro" id="IPR005914">
    <property type="entry name" value="Acac_CoA_synth"/>
</dbReference>
<keyword evidence="2 8" id="KW-0436">Ligase</keyword>
<dbReference type="Pfam" id="PF13193">
    <property type="entry name" value="AMP-binding_C"/>
    <property type="match status" value="1"/>
</dbReference>
<dbReference type="SUPFAM" id="SSF56801">
    <property type="entry name" value="Acetyl-CoA synthetase-like"/>
    <property type="match status" value="1"/>
</dbReference>
<evidence type="ECO:0000313" key="9">
    <source>
        <dbReference type="Proteomes" id="UP001597068"/>
    </source>
</evidence>
<comment type="similarity">
    <text evidence="1">Belongs to the ATP-dependent AMP-binding enzyme family.</text>
</comment>
<gene>
    <name evidence="8" type="ORF">ACFQ04_12740</name>
</gene>
<dbReference type="Pfam" id="PF16177">
    <property type="entry name" value="ACAS_N"/>
    <property type="match status" value="1"/>
</dbReference>
<dbReference type="Gene3D" id="3.40.50.12780">
    <property type="entry name" value="N-terminal domain of ligase-like"/>
    <property type="match status" value="1"/>
</dbReference>
<protein>
    <submittedName>
        <fullName evidence="8">Acetoacetate--CoA ligase</fullName>
        <ecNumber evidence="8">6.2.1.16</ecNumber>
    </submittedName>
</protein>
<proteinExistence type="inferred from homology"/>
<evidence type="ECO:0000259" key="7">
    <source>
        <dbReference type="Pfam" id="PF16177"/>
    </source>
</evidence>
<evidence type="ECO:0000256" key="1">
    <source>
        <dbReference type="ARBA" id="ARBA00006432"/>
    </source>
</evidence>
<dbReference type="PANTHER" id="PTHR42921:SF1">
    <property type="entry name" value="ACETOACETYL-COA SYNTHETASE"/>
    <property type="match status" value="1"/>
</dbReference>
<name>A0ABW3G932_9NOCA</name>
<evidence type="ECO:0000256" key="4">
    <source>
        <dbReference type="ARBA" id="ARBA00022840"/>
    </source>
</evidence>
<comment type="caution">
    <text evidence="8">The sequence shown here is derived from an EMBL/GenBank/DDBJ whole genome shotgun (WGS) entry which is preliminary data.</text>
</comment>
<sequence>MTQHTTAYERFVASLPDTADVARGDALQPDPVGDYARVWQWSVDHPAEFWRALWVFTGMQSRAGETITATTPLEQVLASDAMPGAVWFPGVELNYVDRVLAASATADGESPAIVGVDESGGRTVITWAELPGRIGALAQWLRTSGVRRGDVVAAYLPDVAEAMVAFLATASIGAVWSGCGADYAPEGAAARLGQLRPTVLIIADGYTYAGKWIDKRADAQALADAIDTVTTVGVITLGDTEDESWTLGGLETADLHAVMAQAVDPVVEAVGFDHPLWVLFSSGTTGRPKGIVHGHGGVVLEHLKVIALHSDLDAGDVFFWHTALSWMMWNYRVAGLLCGATVVCYSGSPLFPDADRLWSVVADEGVAYFGTSPGQIQASRKAGLRPGERHDLSRLRTVGSTGSTLAADLFEWIPDAVGASVAVSSVSGGTDVVTAFAGGTVGVPVVPGELSVRYLGVALHSWSPDRRELVDEVGEMVVTAPMPSMPVGFWDDEDGSRYRAAYFDHDWEGEPDDTPVWRHGDWVTVTARGSVVIHGRSDATLNRHGIRMGSADIYEVVESIPEVAEAFVLGVDGPDGAYWMPLFVTLVPADDGGPRDLDDALRDRIRGDIRRRLSPRHVPDEILLAPGIPHTRTGKKLEVPVTGILAGRADVALDPRSVDDPDLLDFYRETGASHRW</sequence>
<feature type="domain" description="AMP-binding enzyme C-terminal" evidence="6">
    <location>
        <begin position="555"/>
        <end position="635"/>
    </location>
</feature>
<keyword evidence="3" id="KW-0547">Nucleotide-binding</keyword>
<dbReference type="PANTHER" id="PTHR42921">
    <property type="entry name" value="ACETOACETYL-COA SYNTHETASE"/>
    <property type="match status" value="1"/>
</dbReference>
<dbReference type="Gene3D" id="3.30.300.30">
    <property type="match status" value="1"/>
</dbReference>
<dbReference type="InterPro" id="IPR042099">
    <property type="entry name" value="ANL_N_sf"/>
</dbReference>